<protein>
    <submittedName>
        <fullName evidence="5">Protein kinase domain-containing protein</fullName>
    </submittedName>
</protein>
<dbReference type="WBParaSite" id="jg17087">
    <property type="protein sequence ID" value="jg17087"/>
    <property type="gene ID" value="jg17087"/>
</dbReference>
<evidence type="ECO:0000256" key="1">
    <source>
        <dbReference type="ARBA" id="ARBA00022741"/>
    </source>
</evidence>
<evidence type="ECO:0000313" key="4">
    <source>
        <dbReference type="Proteomes" id="UP000887574"/>
    </source>
</evidence>
<keyword evidence="2" id="KW-0067">ATP-binding</keyword>
<sequence>MIPIEVHLLETLNHPNIVKVLDVFENDKYYQLVMEKLGCGMDLFEFIENMHTKLNEPLTSYIFKQIVSAVDYLHENHIVHRDLKDENVIIDQNFCCKLIDFGSAAYFGEIFPEVLTGNKYLGPELEIDIVQAEIEWPWDVSEGLFQVLSWLLLPDPKRRATVSEIKNHWWVAQRVDPKTYSFKDILKNCERAQVNPPLYVSDLQNHLKHTSSSSCSNLANLSITSVEAIQPNQESNGVVSAR</sequence>
<organism evidence="4 5">
    <name type="scientific">Ditylenchus dipsaci</name>
    <dbReference type="NCBI Taxonomy" id="166011"/>
    <lineage>
        <taxon>Eukaryota</taxon>
        <taxon>Metazoa</taxon>
        <taxon>Ecdysozoa</taxon>
        <taxon>Nematoda</taxon>
        <taxon>Chromadorea</taxon>
        <taxon>Rhabditida</taxon>
        <taxon>Tylenchina</taxon>
        <taxon>Tylenchomorpha</taxon>
        <taxon>Sphaerularioidea</taxon>
        <taxon>Anguinidae</taxon>
        <taxon>Anguininae</taxon>
        <taxon>Ditylenchus</taxon>
    </lineage>
</organism>
<dbReference type="SMART" id="SM00220">
    <property type="entry name" value="S_TKc"/>
    <property type="match status" value="1"/>
</dbReference>
<dbReference type="PROSITE" id="PS00108">
    <property type="entry name" value="PROTEIN_KINASE_ST"/>
    <property type="match status" value="1"/>
</dbReference>
<keyword evidence="1" id="KW-0547">Nucleotide-binding</keyword>
<dbReference type="GO" id="GO:0035556">
    <property type="term" value="P:intracellular signal transduction"/>
    <property type="evidence" value="ECO:0007669"/>
    <property type="project" value="TreeGrafter"/>
</dbReference>
<dbReference type="GO" id="GO:0005524">
    <property type="term" value="F:ATP binding"/>
    <property type="evidence" value="ECO:0007669"/>
    <property type="project" value="UniProtKB-KW"/>
</dbReference>
<dbReference type="InterPro" id="IPR008271">
    <property type="entry name" value="Ser/Thr_kinase_AS"/>
</dbReference>
<dbReference type="Proteomes" id="UP000887574">
    <property type="component" value="Unplaced"/>
</dbReference>
<dbReference type="Pfam" id="PF00069">
    <property type="entry name" value="Pkinase"/>
    <property type="match status" value="1"/>
</dbReference>
<dbReference type="GO" id="GO:0005634">
    <property type="term" value="C:nucleus"/>
    <property type="evidence" value="ECO:0007669"/>
    <property type="project" value="TreeGrafter"/>
</dbReference>
<evidence type="ECO:0000256" key="2">
    <source>
        <dbReference type="ARBA" id="ARBA00022840"/>
    </source>
</evidence>
<dbReference type="InterPro" id="IPR011009">
    <property type="entry name" value="Kinase-like_dom_sf"/>
</dbReference>
<dbReference type="GO" id="GO:0005829">
    <property type="term" value="C:cytosol"/>
    <property type="evidence" value="ECO:0007669"/>
    <property type="project" value="TreeGrafter"/>
</dbReference>
<dbReference type="Gene3D" id="3.30.200.20">
    <property type="entry name" value="Phosphorylase Kinase, domain 1"/>
    <property type="match status" value="1"/>
</dbReference>
<dbReference type="AlphaFoldDB" id="A0A915DAD7"/>
<dbReference type="InterPro" id="IPR000719">
    <property type="entry name" value="Prot_kinase_dom"/>
</dbReference>
<proteinExistence type="predicted"/>
<dbReference type="PROSITE" id="PS50011">
    <property type="entry name" value="PROTEIN_KINASE_DOM"/>
    <property type="match status" value="1"/>
</dbReference>
<dbReference type="SUPFAM" id="SSF56112">
    <property type="entry name" value="Protein kinase-like (PK-like)"/>
    <property type="match status" value="1"/>
</dbReference>
<keyword evidence="4" id="KW-1185">Reference proteome</keyword>
<evidence type="ECO:0000313" key="5">
    <source>
        <dbReference type="WBParaSite" id="jg17087"/>
    </source>
</evidence>
<feature type="domain" description="Protein kinase" evidence="3">
    <location>
        <begin position="1"/>
        <end position="212"/>
    </location>
</feature>
<name>A0A915DAD7_9BILA</name>
<dbReference type="GO" id="GO:0004674">
    <property type="term" value="F:protein serine/threonine kinase activity"/>
    <property type="evidence" value="ECO:0007669"/>
    <property type="project" value="TreeGrafter"/>
</dbReference>
<dbReference type="PANTHER" id="PTHR24346">
    <property type="entry name" value="MAP/MICROTUBULE AFFINITY-REGULATING KINASE"/>
    <property type="match status" value="1"/>
</dbReference>
<dbReference type="PANTHER" id="PTHR24346:SF51">
    <property type="entry name" value="PAS DOMAIN-CONTAINING SERINE_THREONINE-PROTEIN KINASE"/>
    <property type="match status" value="1"/>
</dbReference>
<dbReference type="Gene3D" id="1.10.510.10">
    <property type="entry name" value="Transferase(Phosphotransferase) domain 1"/>
    <property type="match status" value="2"/>
</dbReference>
<accession>A0A915DAD7</accession>
<evidence type="ECO:0000259" key="3">
    <source>
        <dbReference type="PROSITE" id="PS50011"/>
    </source>
</evidence>
<dbReference type="GO" id="GO:0045719">
    <property type="term" value="P:negative regulation of glycogen biosynthetic process"/>
    <property type="evidence" value="ECO:0007669"/>
    <property type="project" value="TreeGrafter"/>
</dbReference>
<reference evidence="5" key="1">
    <citation type="submission" date="2022-11" db="UniProtKB">
        <authorList>
            <consortium name="WormBaseParasite"/>
        </authorList>
    </citation>
    <scope>IDENTIFICATION</scope>
</reference>